<keyword evidence="2" id="KW-0560">Oxidoreductase</keyword>
<dbReference type="PANTHER" id="PTHR24322">
    <property type="entry name" value="PKSB"/>
    <property type="match status" value="1"/>
</dbReference>
<dbReference type="InterPro" id="IPR020904">
    <property type="entry name" value="Sc_DH/Rdtase_CS"/>
</dbReference>
<dbReference type="RefSeq" id="WP_305027397.1">
    <property type="nucleotide sequence ID" value="NZ_JAUQTA010000001.1"/>
</dbReference>
<dbReference type="CDD" id="cd05233">
    <property type="entry name" value="SDR_c"/>
    <property type="match status" value="1"/>
</dbReference>
<dbReference type="PROSITE" id="PS00061">
    <property type="entry name" value="ADH_SHORT"/>
    <property type="match status" value="1"/>
</dbReference>
<organism evidence="4 5">
    <name type="scientific">Nocardioides jiangxiensis</name>
    <dbReference type="NCBI Taxonomy" id="3064524"/>
    <lineage>
        <taxon>Bacteria</taxon>
        <taxon>Bacillati</taxon>
        <taxon>Actinomycetota</taxon>
        <taxon>Actinomycetes</taxon>
        <taxon>Propionibacteriales</taxon>
        <taxon>Nocardioidaceae</taxon>
        <taxon>Nocardioides</taxon>
    </lineage>
</organism>
<accession>A0ABT9B197</accession>
<reference evidence="4 5" key="1">
    <citation type="submission" date="2023-07" db="EMBL/GenBank/DDBJ databases">
        <title>Nocardioides sp. nov WY-20 isolated from soil.</title>
        <authorList>
            <person name="Liu B."/>
            <person name="Wan Y."/>
        </authorList>
    </citation>
    <scope>NUCLEOTIDE SEQUENCE [LARGE SCALE GENOMIC DNA]</scope>
    <source>
        <strain evidence="4 5">WY-20</strain>
    </source>
</reference>
<evidence type="ECO:0000313" key="5">
    <source>
        <dbReference type="Proteomes" id="UP001233314"/>
    </source>
</evidence>
<name>A0ABT9B197_9ACTN</name>
<gene>
    <name evidence="4" type="ORF">Q5722_06515</name>
</gene>
<dbReference type="SUPFAM" id="SSF51735">
    <property type="entry name" value="NAD(P)-binding Rossmann-fold domains"/>
    <property type="match status" value="1"/>
</dbReference>
<evidence type="ECO:0000313" key="4">
    <source>
        <dbReference type="EMBL" id="MDO7868018.1"/>
    </source>
</evidence>
<proteinExistence type="inferred from homology"/>
<comment type="caution">
    <text evidence="4">The sequence shown here is derived from an EMBL/GenBank/DDBJ whole genome shotgun (WGS) entry which is preliminary data.</text>
</comment>
<evidence type="ECO:0000256" key="1">
    <source>
        <dbReference type="ARBA" id="ARBA00006484"/>
    </source>
</evidence>
<dbReference type="Pfam" id="PF00106">
    <property type="entry name" value="adh_short"/>
    <property type="match status" value="1"/>
</dbReference>
<dbReference type="NCBIfam" id="NF005878">
    <property type="entry name" value="PRK07825.1"/>
    <property type="match status" value="1"/>
</dbReference>
<protein>
    <submittedName>
        <fullName evidence="4">SDR family oxidoreductase</fullName>
    </submittedName>
</protein>
<dbReference type="Gene3D" id="3.40.50.720">
    <property type="entry name" value="NAD(P)-binding Rossmann-like Domain"/>
    <property type="match status" value="1"/>
</dbReference>
<dbReference type="Proteomes" id="UP001233314">
    <property type="component" value="Unassembled WGS sequence"/>
</dbReference>
<dbReference type="InterPro" id="IPR002347">
    <property type="entry name" value="SDR_fam"/>
</dbReference>
<keyword evidence="5" id="KW-1185">Reference proteome</keyword>
<dbReference type="PANTHER" id="PTHR24322:SF736">
    <property type="entry name" value="RETINOL DEHYDROGENASE 10"/>
    <property type="match status" value="1"/>
</dbReference>
<dbReference type="PRINTS" id="PR00081">
    <property type="entry name" value="GDHRDH"/>
</dbReference>
<dbReference type="PRINTS" id="PR00080">
    <property type="entry name" value="SDRFAMILY"/>
</dbReference>
<evidence type="ECO:0000256" key="2">
    <source>
        <dbReference type="ARBA" id="ARBA00023002"/>
    </source>
</evidence>
<dbReference type="InterPro" id="IPR036291">
    <property type="entry name" value="NAD(P)-bd_dom_sf"/>
</dbReference>
<sequence>MSRYPRIDLSGALVLITGGARGIGLATAKAFVAKGARVAIGDLDAALAAEAARELGAGVTAHALDVADKESFRAFVVAAEEAHGRPVDILVNNAGIMPNGAFLEGSERIDRLQFDVNVHGPIHGMRIVLPAMIERGHGHVVNVASLAGKFPLQGLAVYNATKFAAVGLTAAVRLETADTGVSVTCVLPSAVRTELSSGIDLGLLPTVDPEDIADAIVGSVRSRAPEIAVPSYVGLATKTVPFVPEGVFRAFRKLVHDDAAINRVDDAVRRRYLDRVENQ</sequence>
<comment type="similarity">
    <text evidence="1 3">Belongs to the short-chain dehydrogenases/reductases (SDR) family.</text>
</comment>
<evidence type="ECO:0000256" key="3">
    <source>
        <dbReference type="RuleBase" id="RU000363"/>
    </source>
</evidence>
<dbReference type="EMBL" id="JAUQTA010000001">
    <property type="protein sequence ID" value="MDO7868018.1"/>
    <property type="molecule type" value="Genomic_DNA"/>
</dbReference>